<dbReference type="AlphaFoldDB" id="A3MVK4"/>
<dbReference type="Gene3D" id="3.40.50.300">
    <property type="entry name" value="P-loop containing nucleotide triphosphate hydrolases"/>
    <property type="match status" value="1"/>
</dbReference>
<dbReference type="PANTHER" id="PTHR13696:SF52">
    <property type="entry name" value="PARA FAMILY PROTEIN CT_582"/>
    <property type="match status" value="1"/>
</dbReference>
<dbReference type="Pfam" id="PF01656">
    <property type="entry name" value="CbiA"/>
    <property type="match status" value="1"/>
</dbReference>
<dbReference type="Proteomes" id="UP000001431">
    <property type="component" value="Chromosome"/>
</dbReference>
<dbReference type="OrthoDB" id="36110at2157"/>
<keyword evidence="3" id="KW-1185">Reference proteome</keyword>
<dbReference type="PANTHER" id="PTHR13696">
    <property type="entry name" value="P-LOOP CONTAINING NUCLEOSIDE TRIPHOSPHATE HYDROLASE"/>
    <property type="match status" value="1"/>
</dbReference>
<dbReference type="GeneID" id="4909436"/>
<name>A3MVK4_PYRCJ</name>
<dbReference type="STRING" id="410359.Pcal_1247"/>
<evidence type="ECO:0000259" key="1">
    <source>
        <dbReference type="Pfam" id="PF01656"/>
    </source>
</evidence>
<organism evidence="2 3">
    <name type="scientific">Pyrobaculum calidifontis (strain DSM 21063 / JCM 11548 / VA1)</name>
    <dbReference type="NCBI Taxonomy" id="410359"/>
    <lineage>
        <taxon>Archaea</taxon>
        <taxon>Thermoproteota</taxon>
        <taxon>Thermoprotei</taxon>
        <taxon>Thermoproteales</taxon>
        <taxon>Thermoproteaceae</taxon>
        <taxon>Pyrobaculum</taxon>
    </lineage>
</organism>
<evidence type="ECO:0000313" key="2">
    <source>
        <dbReference type="EMBL" id="ABO08671.1"/>
    </source>
</evidence>
<sequence length="300" mass="33927">MHVVSFISASGGVGKTTLSLLTAGAYALHGKRVLLVDLDSSATATMWTVGDHAEDCNLKTLLQRLVDFKTGRVGRPPDAGECVRRVRVVGTHSDFHLLPGGNLDDVAGEVKNLPKWSDLLVDLLGPLVDKHDIVILDSPNWVYWSFPMTIPLSSFYVAITRPGEAEVKKTAVFLQRVYAVMRNQFGIDSPDLYISVLLNQIRDNRVDKIAEAWEETRNTITKAFPNITVIKWEERAKYYSDKVESEYYGFKLKNGLGIEEYREKGHVLKRDKGEDKLQFEAYFKALNRFIESTAPYRRVE</sequence>
<proteinExistence type="predicted"/>
<accession>A3MVK4</accession>
<reference evidence="2" key="1">
    <citation type="submission" date="2007-02" db="EMBL/GenBank/DDBJ databases">
        <title>Complete sequence of Pyrobaculum calidifontis JCM 11548.</title>
        <authorList>
            <consortium name="US DOE Joint Genome Institute"/>
            <person name="Copeland A."/>
            <person name="Lucas S."/>
            <person name="Lapidus A."/>
            <person name="Barry K."/>
            <person name="Glavina del Rio T."/>
            <person name="Dalin E."/>
            <person name="Tice H."/>
            <person name="Pitluck S."/>
            <person name="Chain P."/>
            <person name="Malfatti S."/>
            <person name="Shin M."/>
            <person name="Vergez L."/>
            <person name="Schmutz J."/>
            <person name="Larimer F."/>
            <person name="Land M."/>
            <person name="Hauser L."/>
            <person name="Kyrpides N."/>
            <person name="Mikhailova N."/>
            <person name="Cozen A.E."/>
            <person name="Fitz-Gibbon S.T."/>
            <person name="House C.H."/>
            <person name="Saltikov C."/>
            <person name="Lowe T.M."/>
            <person name="Richardson P."/>
        </authorList>
    </citation>
    <scope>NUCLEOTIDE SEQUENCE [LARGE SCALE GENOMIC DNA]</scope>
    <source>
        <strain evidence="2">JCM 11548</strain>
    </source>
</reference>
<dbReference type="CDD" id="cd02042">
    <property type="entry name" value="ParAB_family"/>
    <property type="match status" value="1"/>
</dbReference>
<dbReference type="HOGENOM" id="CLU_079547_0_0_2"/>
<dbReference type="InterPro" id="IPR002586">
    <property type="entry name" value="CobQ/CobB/MinD/ParA_Nub-bd_dom"/>
</dbReference>
<gene>
    <name evidence="2" type="ordered locus">Pcal_1247</name>
</gene>
<evidence type="ECO:0000313" key="3">
    <source>
        <dbReference type="Proteomes" id="UP000001431"/>
    </source>
</evidence>
<dbReference type="SUPFAM" id="SSF52540">
    <property type="entry name" value="P-loop containing nucleoside triphosphate hydrolases"/>
    <property type="match status" value="1"/>
</dbReference>
<dbReference type="KEGG" id="pcl:Pcal_1247"/>
<dbReference type="RefSeq" id="WP_011849929.1">
    <property type="nucleotide sequence ID" value="NC_009073.1"/>
</dbReference>
<dbReference type="EMBL" id="CP000561">
    <property type="protein sequence ID" value="ABO08671.1"/>
    <property type="molecule type" value="Genomic_DNA"/>
</dbReference>
<feature type="domain" description="CobQ/CobB/MinD/ParA nucleotide binding" evidence="1">
    <location>
        <begin position="5"/>
        <end position="234"/>
    </location>
</feature>
<dbReference type="InterPro" id="IPR027417">
    <property type="entry name" value="P-loop_NTPase"/>
</dbReference>
<dbReference type="eggNOG" id="arCOG00599">
    <property type="taxonomic scope" value="Archaea"/>
</dbReference>
<protein>
    <recommendedName>
        <fullName evidence="1">CobQ/CobB/MinD/ParA nucleotide binding domain-containing protein</fullName>
    </recommendedName>
</protein>
<dbReference type="InterPro" id="IPR050678">
    <property type="entry name" value="DNA_Partitioning_ATPase"/>
</dbReference>